<feature type="transmembrane region" description="Helical" evidence="7">
    <location>
        <begin position="50"/>
        <end position="71"/>
    </location>
</feature>
<dbReference type="Pfam" id="PF02417">
    <property type="entry name" value="Chromate_transp"/>
    <property type="match status" value="1"/>
</dbReference>
<keyword evidence="3" id="KW-1003">Cell membrane</keyword>
<comment type="subcellular location">
    <subcellularLocation>
        <location evidence="1">Cell membrane</location>
        <topology evidence="1">Multi-pass membrane protein</topology>
    </subcellularLocation>
</comment>
<dbReference type="PANTHER" id="PTHR33567">
    <property type="entry name" value="CHROMATE ION TRANSPORTER (EUROFUNG)"/>
    <property type="match status" value="1"/>
</dbReference>
<feature type="transmembrane region" description="Helical" evidence="7">
    <location>
        <begin position="125"/>
        <end position="149"/>
    </location>
</feature>
<evidence type="ECO:0000256" key="3">
    <source>
        <dbReference type="ARBA" id="ARBA00022475"/>
    </source>
</evidence>
<evidence type="ECO:0000256" key="5">
    <source>
        <dbReference type="ARBA" id="ARBA00022989"/>
    </source>
</evidence>
<organism evidence="8 9">
    <name type="scientific">Hymenobacter jejuensis</name>
    <dbReference type="NCBI Taxonomy" id="2502781"/>
    <lineage>
        <taxon>Bacteria</taxon>
        <taxon>Pseudomonadati</taxon>
        <taxon>Bacteroidota</taxon>
        <taxon>Cytophagia</taxon>
        <taxon>Cytophagales</taxon>
        <taxon>Hymenobacteraceae</taxon>
        <taxon>Hymenobacter</taxon>
    </lineage>
</organism>
<protein>
    <submittedName>
        <fullName evidence="8">Chromate transporter</fullName>
    </submittedName>
</protein>
<evidence type="ECO:0000256" key="4">
    <source>
        <dbReference type="ARBA" id="ARBA00022692"/>
    </source>
</evidence>
<keyword evidence="5 7" id="KW-1133">Transmembrane helix</keyword>
<feature type="transmembrane region" description="Helical" evidence="7">
    <location>
        <begin position="161"/>
        <end position="181"/>
    </location>
</feature>
<dbReference type="GO" id="GO:0005886">
    <property type="term" value="C:plasma membrane"/>
    <property type="evidence" value="ECO:0007669"/>
    <property type="project" value="UniProtKB-SubCell"/>
</dbReference>
<sequence length="240" mass="25828">MTTRSAIPGTGFSLPRLLRQLAVALGLWVLPLGLLALISTDFSFWRTLTLFFTQAALVTFGSAYAVLPYVAQVSVENLHWLTQGQMLDGLALGETTPGPLIMVLAFVGFMGGYTHFGGSLAAGSLGLLTTTYYTFLPCFVFILVGAPLIERTQHNLPLKAVLSIITAAVVGVILNLAVYLGQAVLFPSGLLRLGALHWPSLLWILLSLVALYRMKVNMILWIGVSALAGLLYYLGTSINI</sequence>
<evidence type="ECO:0000256" key="1">
    <source>
        <dbReference type="ARBA" id="ARBA00004651"/>
    </source>
</evidence>
<name>A0A5B8A6Y7_9BACT</name>
<accession>A0A5B8A6Y7</accession>
<feature type="transmembrane region" description="Helical" evidence="7">
    <location>
        <begin position="193"/>
        <end position="212"/>
    </location>
</feature>
<feature type="transmembrane region" description="Helical" evidence="7">
    <location>
        <begin position="91"/>
        <end position="113"/>
    </location>
</feature>
<dbReference type="OrthoDB" id="9788907at2"/>
<dbReference type="GO" id="GO:0015109">
    <property type="term" value="F:chromate transmembrane transporter activity"/>
    <property type="evidence" value="ECO:0007669"/>
    <property type="project" value="InterPro"/>
</dbReference>
<dbReference type="EMBL" id="CP040896">
    <property type="protein sequence ID" value="QDA62525.1"/>
    <property type="molecule type" value="Genomic_DNA"/>
</dbReference>
<keyword evidence="9" id="KW-1185">Reference proteome</keyword>
<feature type="transmembrane region" description="Helical" evidence="7">
    <location>
        <begin position="218"/>
        <end position="235"/>
    </location>
</feature>
<keyword evidence="4 7" id="KW-0812">Transmembrane</keyword>
<proteinExistence type="inferred from homology"/>
<keyword evidence="6 7" id="KW-0472">Membrane</keyword>
<evidence type="ECO:0000256" key="6">
    <source>
        <dbReference type="ARBA" id="ARBA00023136"/>
    </source>
</evidence>
<dbReference type="PANTHER" id="PTHR33567:SF3">
    <property type="entry name" value="CHROMATE ION TRANSPORTER (EUROFUNG)"/>
    <property type="match status" value="1"/>
</dbReference>
<dbReference type="Proteomes" id="UP000305398">
    <property type="component" value="Chromosome"/>
</dbReference>
<gene>
    <name evidence="8" type="ORF">FHG12_09995</name>
</gene>
<feature type="transmembrane region" description="Helical" evidence="7">
    <location>
        <begin position="20"/>
        <end position="38"/>
    </location>
</feature>
<dbReference type="InterPro" id="IPR003370">
    <property type="entry name" value="Chromate_transpt"/>
</dbReference>
<dbReference type="AlphaFoldDB" id="A0A5B8A6Y7"/>
<evidence type="ECO:0000256" key="7">
    <source>
        <dbReference type="SAM" id="Phobius"/>
    </source>
</evidence>
<evidence type="ECO:0000256" key="2">
    <source>
        <dbReference type="ARBA" id="ARBA00005262"/>
    </source>
</evidence>
<evidence type="ECO:0000313" key="9">
    <source>
        <dbReference type="Proteomes" id="UP000305398"/>
    </source>
</evidence>
<reference evidence="8 9" key="1">
    <citation type="submission" date="2019-06" db="EMBL/GenBank/DDBJ databases">
        <authorList>
            <person name="Srinivasan S."/>
        </authorList>
    </citation>
    <scope>NUCLEOTIDE SEQUENCE [LARGE SCALE GENOMIC DNA]</scope>
    <source>
        <strain evidence="8 9">17J68-5</strain>
    </source>
</reference>
<comment type="similarity">
    <text evidence="2">Belongs to the chromate ion transporter (CHR) (TC 2.A.51) family.</text>
</comment>
<dbReference type="KEGG" id="hyj:FHG12_09995"/>
<evidence type="ECO:0000313" key="8">
    <source>
        <dbReference type="EMBL" id="QDA62525.1"/>
    </source>
</evidence>